<dbReference type="EMBL" id="FOQA01000004">
    <property type="protein sequence ID" value="SFH92690.1"/>
    <property type="molecule type" value="Genomic_DNA"/>
</dbReference>
<gene>
    <name evidence="27" type="ORF">SAMN05192551_104196</name>
</gene>
<dbReference type="SMART" id="SM00086">
    <property type="entry name" value="PAC"/>
    <property type="match status" value="2"/>
</dbReference>
<dbReference type="InterPro" id="IPR004358">
    <property type="entry name" value="Sig_transdc_His_kin-like_C"/>
</dbReference>
<dbReference type="AlphaFoldDB" id="A0A1I3E119"/>
<dbReference type="PRINTS" id="PR00344">
    <property type="entry name" value="BCTRLSENSOR"/>
</dbReference>
<dbReference type="InterPro" id="IPR036097">
    <property type="entry name" value="HisK_dim/P_sf"/>
</dbReference>
<dbReference type="PROSITE" id="PS50894">
    <property type="entry name" value="HPT"/>
    <property type="match status" value="1"/>
</dbReference>
<dbReference type="InterPro" id="IPR000014">
    <property type="entry name" value="PAS"/>
</dbReference>
<feature type="modified residue" description="4-aspartylphosphate" evidence="21">
    <location>
        <position position="632"/>
    </location>
</feature>
<protein>
    <recommendedName>
        <fullName evidence="19">Circadian input-output histidine kinase CikA</fullName>
        <ecNumber evidence="4">2.7.13.3</ecNumber>
    </recommendedName>
    <alternativeName>
        <fullName evidence="18">Sensory/regulatory protein RpfC</fullName>
    </alternativeName>
    <alternativeName>
        <fullName evidence="5">Stage 0 sporulation protein A homolog</fullName>
    </alternativeName>
</protein>
<dbReference type="FunFam" id="3.30.565.10:FF:000010">
    <property type="entry name" value="Sensor histidine kinase RcsC"/>
    <property type="match status" value="1"/>
</dbReference>
<evidence type="ECO:0000256" key="11">
    <source>
        <dbReference type="ARBA" id="ARBA00022777"/>
    </source>
</evidence>
<evidence type="ECO:0000256" key="5">
    <source>
        <dbReference type="ARBA" id="ARBA00018672"/>
    </source>
</evidence>
<comment type="similarity">
    <text evidence="3">In the N-terminal section; belongs to the phytochrome family.</text>
</comment>
<keyword evidence="8" id="KW-0808">Transferase</keyword>
<dbReference type="SMART" id="SM00448">
    <property type="entry name" value="REC"/>
    <property type="match status" value="1"/>
</dbReference>
<evidence type="ECO:0000256" key="14">
    <source>
        <dbReference type="ARBA" id="ARBA00023012"/>
    </source>
</evidence>
<dbReference type="Gene3D" id="1.10.287.130">
    <property type="match status" value="1"/>
</dbReference>
<dbReference type="RefSeq" id="WP_177208848.1">
    <property type="nucleotide sequence ID" value="NZ_FOQA01000004.1"/>
</dbReference>
<dbReference type="Gene3D" id="3.40.50.2300">
    <property type="match status" value="1"/>
</dbReference>
<evidence type="ECO:0000256" key="22">
    <source>
        <dbReference type="SAM" id="Coils"/>
    </source>
</evidence>
<evidence type="ECO:0000259" key="23">
    <source>
        <dbReference type="PROSITE" id="PS50109"/>
    </source>
</evidence>
<feature type="domain" description="PAC" evidence="25">
    <location>
        <begin position="260"/>
        <end position="311"/>
    </location>
</feature>
<evidence type="ECO:0000256" key="18">
    <source>
        <dbReference type="ARBA" id="ARBA00068150"/>
    </source>
</evidence>
<evidence type="ECO:0000256" key="7">
    <source>
        <dbReference type="ARBA" id="ARBA00022553"/>
    </source>
</evidence>
<dbReference type="InterPro" id="IPR008207">
    <property type="entry name" value="Sig_transdc_His_kin_Hpt_dom"/>
</dbReference>
<reference evidence="28" key="1">
    <citation type="submission" date="2016-10" db="EMBL/GenBank/DDBJ databases">
        <authorList>
            <person name="Varghese N."/>
            <person name="Submissions S."/>
        </authorList>
    </citation>
    <scope>NUCLEOTIDE SEQUENCE [LARGE SCALE GENOMIC DNA]</scope>
    <source>
        <strain evidence="28">Z-7934</strain>
    </source>
</reference>
<keyword evidence="22" id="KW-0175">Coiled coil</keyword>
<keyword evidence="13" id="KW-1133">Transmembrane helix</keyword>
<dbReference type="InterPro" id="IPR001789">
    <property type="entry name" value="Sig_transdc_resp-reg_receiver"/>
</dbReference>
<dbReference type="PROSITE" id="PS50113">
    <property type="entry name" value="PAC"/>
    <property type="match status" value="2"/>
</dbReference>
<dbReference type="PANTHER" id="PTHR45339:SF1">
    <property type="entry name" value="HYBRID SIGNAL TRANSDUCTION HISTIDINE KINASE J"/>
    <property type="match status" value="1"/>
</dbReference>
<keyword evidence="7 21" id="KW-0597">Phosphoprotein</keyword>
<dbReference type="SUPFAM" id="SSF55874">
    <property type="entry name" value="ATPase domain of HSP90 chaperone/DNA topoisomerase II/histidine kinase"/>
    <property type="match status" value="1"/>
</dbReference>
<evidence type="ECO:0000256" key="17">
    <source>
        <dbReference type="ARBA" id="ARBA00064003"/>
    </source>
</evidence>
<dbReference type="SMART" id="SM00388">
    <property type="entry name" value="HisKA"/>
    <property type="match status" value="1"/>
</dbReference>
<dbReference type="InterPro" id="IPR003661">
    <property type="entry name" value="HisK_dim/P_dom"/>
</dbReference>
<dbReference type="InterPro" id="IPR035965">
    <property type="entry name" value="PAS-like_dom_sf"/>
</dbReference>
<evidence type="ECO:0000256" key="13">
    <source>
        <dbReference type="ARBA" id="ARBA00022989"/>
    </source>
</evidence>
<evidence type="ECO:0000256" key="15">
    <source>
        <dbReference type="ARBA" id="ARBA00023136"/>
    </source>
</evidence>
<evidence type="ECO:0000256" key="4">
    <source>
        <dbReference type="ARBA" id="ARBA00012438"/>
    </source>
</evidence>
<dbReference type="InterPro" id="IPR013655">
    <property type="entry name" value="PAS_fold_3"/>
</dbReference>
<evidence type="ECO:0000259" key="25">
    <source>
        <dbReference type="PROSITE" id="PS50113"/>
    </source>
</evidence>
<keyword evidence="15" id="KW-0472">Membrane</keyword>
<feature type="domain" description="PAC" evidence="25">
    <location>
        <begin position="128"/>
        <end position="180"/>
    </location>
</feature>
<dbReference type="GO" id="GO:0005886">
    <property type="term" value="C:plasma membrane"/>
    <property type="evidence" value="ECO:0007669"/>
    <property type="project" value="UniProtKB-SubCell"/>
</dbReference>
<evidence type="ECO:0000256" key="19">
    <source>
        <dbReference type="ARBA" id="ARBA00074306"/>
    </source>
</evidence>
<evidence type="ECO:0000256" key="16">
    <source>
        <dbReference type="ARBA" id="ARBA00024867"/>
    </source>
</evidence>
<evidence type="ECO:0000256" key="20">
    <source>
        <dbReference type="PROSITE-ProRule" id="PRU00110"/>
    </source>
</evidence>
<dbReference type="PANTHER" id="PTHR45339">
    <property type="entry name" value="HYBRID SIGNAL TRANSDUCTION HISTIDINE KINASE J"/>
    <property type="match status" value="1"/>
</dbReference>
<dbReference type="SUPFAM" id="SSF52172">
    <property type="entry name" value="CheY-like"/>
    <property type="match status" value="1"/>
</dbReference>
<keyword evidence="28" id="KW-1185">Reference proteome</keyword>
<dbReference type="InterPro" id="IPR001610">
    <property type="entry name" value="PAC"/>
</dbReference>
<evidence type="ECO:0000256" key="9">
    <source>
        <dbReference type="ARBA" id="ARBA00022692"/>
    </source>
</evidence>
<dbReference type="Pfam" id="PF00512">
    <property type="entry name" value="HisKA"/>
    <property type="match status" value="1"/>
</dbReference>
<feature type="domain" description="Histidine kinase" evidence="23">
    <location>
        <begin position="329"/>
        <end position="552"/>
    </location>
</feature>
<dbReference type="Pfam" id="PF08448">
    <property type="entry name" value="PAS_4"/>
    <property type="match status" value="1"/>
</dbReference>
<dbReference type="Pfam" id="PF02518">
    <property type="entry name" value="HATPase_c"/>
    <property type="match status" value="1"/>
</dbReference>
<dbReference type="Proteomes" id="UP000199287">
    <property type="component" value="Unassembled WGS sequence"/>
</dbReference>
<dbReference type="CDD" id="cd00130">
    <property type="entry name" value="PAS"/>
    <property type="match status" value="1"/>
</dbReference>
<keyword evidence="12" id="KW-0067">ATP-binding</keyword>
<proteinExistence type="inferred from homology"/>
<accession>A0A1I3E119</accession>
<evidence type="ECO:0000256" key="8">
    <source>
        <dbReference type="ARBA" id="ARBA00022679"/>
    </source>
</evidence>
<dbReference type="InterPro" id="IPR000700">
    <property type="entry name" value="PAS-assoc_C"/>
</dbReference>
<evidence type="ECO:0000256" key="6">
    <source>
        <dbReference type="ARBA" id="ARBA00022475"/>
    </source>
</evidence>
<dbReference type="CDD" id="cd00082">
    <property type="entry name" value="HisKA"/>
    <property type="match status" value="1"/>
</dbReference>
<evidence type="ECO:0000256" key="3">
    <source>
        <dbReference type="ARBA" id="ARBA00006402"/>
    </source>
</evidence>
<keyword evidence="6" id="KW-1003">Cell membrane</keyword>
<dbReference type="CDD" id="cd17546">
    <property type="entry name" value="REC_hyHK_CKI1_RcsC-like"/>
    <property type="match status" value="1"/>
</dbReference>
<dbReference type="Gene3D" id="3.30.565.10">
    <property type="entry name" value="Histidine kinase-like ATPase, C-terminal domain"/>
    <property type="match status" value="1"/>
</dbReference>
<comment type="subcellular location">
    <subcellularLocation>
        <location evidence="2">Cell membrane</location>
        <topology evidence="2">Multi-pass membrane protein</topology>
    </subcellularLocation>
</comment>
<dbReference type="InterPro" id="IPR036890">
    <property type="entry name" value="HATPase_C_sf"/>
</dbReference>
<dbReference type="CDD" id="cd16922">
    <property type="entry name" value="HATPase_EvgS-ArcB-TorS-like"/>
    <property type="match status" value="1"/>
</dbReference>
<dbReference type="PROSITE" id="PS50110">
    <property type="entry name" value="RESPONSE_REGULATORY"/>
    <property type="match status" value="1"/>
</dbReference>
<feature type="domain" description="HPt" evidence="26">
    <location>
        <begin position="744"/>
        <end position="841"/>
    </location>
</feature>
<comment type="function">
    <text evidence="16">May play the central regulatory role in sporulation. It may be an element of the effector pathway responsible for the activation of sporulation genes in response to nutritional stress. Spo0A may act in concert with spo0H (a sigma factor) to control the expression of some genes that are critical to the sporulation process.</text>
</comment>
<feature type="domain" description="Response regulatory" evidence="24">
    <location>
        <begin position="583"/>
        <end position="699"/>
    </location>
</feature>
<dbReference type="Pfam" id="PF00072">
    <property type="entry name" value="Response_reg"/>
    <property type="match status" value="1"/>
</dbReference>
<dbReference type="EC" id="2.7.13.3" evidence="4"/>
<dbReference type="InterPro" id="IPR005467">
    <property type="entry name" value="His_kinase_dom"/>
</dbReference>
<comment type="catalytic activity">
    <reaction evidence="1">
        <text>ATP + protein L-histidine = ADP + protein N-phospho-L-histidine.</text>
        <dbReference type="EC" id="2.7.13.3"/>
    </reaction>
</comment>
<dbReference type="GO" id="GO:0005524">
    <property type="term" value="F:ATP binding"/>
    <property type="evidence" value="ECO:0007669"/>
    <property type="project" value="UniProtKB-KW"/>
</dbReference>
<keyword evidence="10" id="KW-0547">Nucleotide-binding</keyword>
<evidence type="ECO:0000259" key="26">
    <source>
        <dbReference type="PROSITE" id="PS50894"/>
    </source>
</evidence>
<dbReference type="NCBIfam" id="TIGR00229">
    <property type="entry name" value="sensory_box"/>
    <property type="match status" value="2"/>
</dbReference>
<evidence type="ECO:0000259" key="24">
    <source>
        <dbReference type="PROSITE" id="PS50110"/>
    </source>
</evidence>
<dbReference type="FunFam" id="1.10.287.130:FF:000002">
    <property type="entry name" value="Two-component osmosensing histidine kinase"/>
    <property type="match status" value="1"/>
</dbReference>
<evidence type="ECO:0000256" key="2">
    <source>
        <dbReference type="ARBA" id="ARBA00004651"/>
    </source>
</evidence>
<dbReference type="SUPFAM" id="SSF47384">
    <property type="entry name" value="Homodimeric domain of signal transducing histidine kinase"/>
    <property type="match status" value="1"/>
</dbReference>
<feature type="modified residue" description="Phosphohistidine" evidence="20">
    <location>
        <position position="783"/>
    </location>
</feature>
<feature type="coiled-coil region" evidence="22">
    <location>
        <begin position="302"/>
        <end position="329"/>
    </location>
</feature>
<dbReference type="SMART" id="SM00387">
    <property type="entry name" value="HATPase_c"/>
    <property type="match status" value="1"/>
</dbReference>
<dbReference type="InterPro" id="IPR036641">
    <property type="entry name" value="HPT_dom_sf"/>
</dbReference>
<dbReference type="PROSITE" id="PS50109">
    <property type="entry name" value="HIS_KIN"/>
    <property type="match status" value="1"/>
</dbReference>
<evidence type="ECO:0000256" key="12">
    <source>
        <dbReference type="ARBA" id="ARBA00022840"/>
    </source>
</evidence>
<dbReference type="Pfam" id="PF08447">
    <property type="entry name" value="PAS_3"/>
    <property type="match status" value="1"/>
</dbReference>
<evidence type="ECO:0000313" key="27">
    <source>
        <dbReference type="EMBL" id="SFH92690.1"/>
    </source>
</evidence>
<name>A0A1I3E119_9FIRM</name>
<evidence type="ECO:0000256" key="21">
    <source>
        <dbReference type="PROSITE-ProRule" id="PRU00169"/>
    </source>
</evidence>
<keyword evidence="9" id="KW-0812">Transmembrane</keyword>
<evidence type="ECO:0000256" key="10">
    <source>
        <dbReference type="ARBA" id="ARBA00022741"/>
    </source>
</evidence>
<dbReference type="SUPFAM" id="SSF47226">
    <property type="entry name" value="Histidine-containing phosphotransfer domain, HPT domain"/>
    <property type="match status" value="1"/>
</dbReference>
<dbReference type="Gene3D" id="3.30.450.20">
    <property type="entry name" value="PAS domain"/>
    <property type="match status" value="2"/>
</dbReference>
<dbReference type="InterPro" id="IPR003594">
    <property type="entry name" value="HATPase_dom"/>
</dbReference>
<keyword evidence="11" id="KW-0418">Kinase</keyword>
<dbReference type="GO" id="GO:0000155">
    <property type="term" value="F:phosphorelay sensor kinase activity"/>
    <property type="evidence" value="ECO:0007669"/>
    <property type="project" value="InterPro"/>
</dbReference>
<comment type="subunit">
    <text evidence="17">At low DSF concentrations, interacts with RpfF.</text>
</comment>
<dbReference type="SUPFAM" id="SSF55785">
    <property type="entry name" value="PYP-like sensor domain (PAS domain)"/>
    <property type="match status" value="2"/>
</dbReference>
<dbReference type="Pfam" id="PF01627">
    <property type="entry name" value="Hpt"/>
    <property type="match status" value="1"/>
</dbReference>
<dbReference type="STRING" id="69895.SAMN05192551_104196"/>
<sequence length="847" mass="96006">MENNEKRLIDKIEKLEEQLKGLETSLEDPLAGMPYLELVKEMINGSKAVNAQLQQFYHIIDGLDYPFYLIEADTYRVLLANKKAMGERITLPKEGITCHELTHDCLEPCDPQDHPCALLEVLDKKKAVKLEHKHKNMDGSIQDVEVHAHPIYDADGKIYQVLEYVLDITERKKTEEELEKREALLKASQKITKTGAWEWDLEKSSMYWTEETYLIHGMVPGELMPGSPEHIEKSMQGYESDDIPKVADAFKKCCNQGKGYDMELSYTKVNGEKIWIRTTAEPVIKDGKVMKVIGTFVDITKRKETELALKIAKEEAEKANEAKSRFLANMSHEIRNPMNAIIGLTHLLLKREKDVSLHHEYVQKINSVSKSLMNLINDILDFSKIEAGEMTLENQSFNLEDVMEQVKVVSMTAAKEKGIPLLVEVEAGTPVMLTGDAFRLEQILTNLVSNAIKFTEKGKVNLNVRAEGLLEEGKEKMVFTISDTGIGMTKNQAENLFKPYQQADVTTSRRYGGTGLGLAISRYLVEQMGGVLTVKSALGVGSTFICAITFKMAEAGELVYGKTAKKTQTEPDTAEESPLKGKRILVVDDDEVNQLVAKGIMKEWGIETEVASDGEIAVQKVEEKEYHAVLMDLRMHKMNGLIAVRKMRDTKSKEELPVIAMTADAMEQDRQKTLAAGMNDHLTKPIDPQKLFDLLLYWTSDNVVSAKKEKRDKEQSVEEKRDGYLNETIPGISLSEGIERFLGDEALFMQILKHTWKHWKEMNEEVKAAYQRKDHPLLKVQVHKVKGTSGNISATRLYHAATELESMLLKKQLEHLDLYYKEFQTAMEEVMTGLEVLFKNQHSENEE</sequence>
<dbReference type="InterPro" id="IPR011006">
    <property type="entry name" value="CheY-like_superfamily"/>
</dbReference>
<keyword evidence="14" id="KW-0902">Two-component regulatory system</keyword>
<evidence type="ECO:0000313" key="28">
    <source>
        <dbReference type="Proteomes" id="UP000199287"/>
    </source>
</evidence>
<organism evidence="27 28">
    <name type="scientific">Tindallia magadiensis</name>
    <dbReference type="NCBI Taxonomy" id="69895"/>
    <lineage>
        <taxon>Bacteria</taxon>
        <taxon>Bacillati</taxon>
        <taxon>Bacillota</taxon>
        <taxon>Clostridia</taxon>
        <taxon>Peptostreptococcales</taxon>
        <taxon>Tindalliaceae</taxon>
        <taxon>Tindallia</taxon>
    </lineage>
</organism>
<dbReference type="InterPro" id="IPR013656">
    <property type="entry name" value="PAS_4"/>
</dbReference>
<dbReference type="Gene3D" id="1.20.120.160">
    <property type="entry name" value="HPT domain"/>
    <property type="match status" value="1"/>
</dbReference>
<evidence type="ECO:0000256" key="1">
    <source>
        <dbReference type="ARBA" id="ARBA00000085"/>
    </source>
</evidence>